<dbReference type="Pfam" id="PF26639">
    <property type="entry name" value="Het-6_barrel"/>
    <property type="match status" value="1"/>
</dbReference>
<organism evidence="2 3">
    <name type="scientific">Zalerion maritima</name>
    <dbReference type="NCBI Taxonomy" id="339359"/>
    <lineage>
        <taxon>Eukaryota</taxon>
        <taxon>Fungi</taxon>
        <taxon>Dikarya</taxon>
        <taxon>Ascomycota</taxon>
        <taxon>Pezizomycotina</taxon>
        <taxon>Sordariomycetes</taxon>
        <taxon>Lulworthiomycetidae</taxon>
        <taxon>Lulworthiales</taxon>
        <taxon>Lulworthiaceae</taxon>
        <taxon>Zalerion</taxon>
    </lineage>
</organism>
<keyword evidence="3" id="KW-1185">Reference proteome</keyword>
<dbReference type="Proteomes" id="UP001201980">
    <property type="component" value="Unassembled WGS sequence"/>
</dbReference>
<dbReference type="Pfam" id="PF06985">
    <property type="entry name" value="HET"/>
    <property type="match status" value="1"/>
</dbReference>
<evidence type="ECO:0000313" key="3">
    <source>
        <dbReference type="Proteomes" id="UP001201980"/>
    </source>
</evidence>
<dbReference type="InterPro" id="IPR052895">
    <property type="entry name" value="HetReg/Transcr_Mod"/>
</dbReference>
<proteinExistence type="predicted"/>
<dbReference type="AlphaFoldDB" id="A0AAD5WNK2"/>
<feature type="domain" description="Heterokaryon incompatibility" evidence="1">
    <location>
        <begin position="88"/>
        <end position="245"/>
    </location>
</feature>
<comment type="caution">
    <text evidence="2">The sequence shown here is derived from an EMBL/GenBank/DDBJ whole genome shotgun (WGS) entry which is preliminary data.</text>
</comment>
<evidence type="ECO:0000259" key="1">
    <source>
        <dbReference type="Pfam" id="PF06985"/>
    </source>
</evidence>
<protein>
    <submittedName>
        <fullName evidence="2">Heterokaryon incompatibility</fullName>
    </submittedName>
</protein>
<sequence>MWPKGRSIECLDSFHSTPFGTPPASSSSTIEFLLTTLDAKMGPQAYDYADKPLHGGQIRLLSLQKPAGDSPGAWSLEITTLREAREPYVALSYTWGMPLNEPPFDSMTADRCHEFGCGGKSVLVTANLLSFLKHAEADRKLARNKFWIDAICINQVDLEERAAQISMMAKIYESAEYVLAWLGEADREPLLTGRAFRFLNRLAAGEVMPPIQSNAAAAAADISDSQASIKLFQRTYWSRAWIIQELVLAKKAIVRCGEHEADFGVFANASHHLATGTWGEVFNHRRHQLRRQVPQSVAGAHIAELYCIPAALKATKDCLGTEHWTNILLYSLIRSRNFESTLPEDKIYSLLGLIEGSVNVGAMPLLRPNYANPDAAAKAYLNLALLLLRESYDLLVLTCVEGQSFQPLRATTSIPSWVPDWSCRRPLGLRVTGYKRYSADACFDPPDGPASPAQKLLRWPVEIRGTGFRSILGLRAFEVDRVSLVGEAKHEVRQGKPFPSLLAILESLPPRYHATGEDKLEALWRTLIGNTAGQERAAPDSSPLDRGFARWLRDAVDEAAGGLDAEWSRRKASFARFCQNNLSWCELSGGDDAALAYYASTFSHGKHLRPFLTARKYLGLGTENVKEGDKVFLVPRCVIPLIFRPLAKPGDGEEDDYELVGGSYLHGFMDGKAATGIAALGGFQLIDKLRTIIVH</sequence>
<gene>
    <name evidence="2" type="ORF">MKZ38_008501</name>
</gene>
<accession>A0AAD5WNK2</accession>
<dbReference type="EMBL" id="JAKWBI020000590">
    <property type="protein sequence ID" value="KAJ2893547.1"/>
    <property type="molecule type" value="Genomic_DNA"/>
</dbReference>
<dbReference type="PANTHER" id="PTHR24148:SF73">
    <property type="entry name" value="HET DOMAIN PROTEIN (AFU_ORTHOLOGUE AFUA_8G01020)"/>
    <property type="match status" value="1"/>
</dbReference>
<evidence type="ECO:0000313" key="2">
    <source>
        <dbReference type="EMBL" id="KAJ2893547.1"/>
    </source>
</evidence>
<reference evidence="2" key="1">
    <citation type="submission" date="2022-07" db="EMBL/GenBank/DDBJ databases">
        <title>Draft genome sequence of Zalerion maritima ATCC 34329, a (micro)plastics degrading marine fungus.</title>
        <authorList>
            <person name="Paco A."/>
            <person name="Goncalves M.F.M."/>
            <person name="Rocha-Santos T.A.P."/>
            <person name="Alves A."/>
        </authorList>
    </citation>
    <scope>NUCLEOTIDE SEQUENCE</scope>
    <source>
        <strain evidence="2">ATCC 34329</strain>
    </source>
</reference>
<dbReference type="PANTHER" id="PTHR24148">
    <property type="entry name" value="ANKYRIN REPEAT DOMAIN-CONTAINING PROTEIN 39 HOMOLOG-RELATED"/>
    <property type="match status" value="1"/>
</dbReference>
<name>A0AAD5WNK2_9PEZI</name>
<dbReference type="InterPro" id="IPR010730">
    <property type="entry name" value="HET"/>
</dbReference>